<dbReference type="VEuPathDB" id="VectorBase:AATE000076"/>
<reference evidence="1" key="1">
    <citation type="submission" date="2022-08" db="UniProtKB">
        <authorList>
            <consortium name="EnsemblMetazoa"/>
        </authorList>
    </citation>
    <scope>IDENTIFICATION</scope>
    <source>
        <strain evidence="1">EBRO</strain>
    </source>
</reference>
<name>A0A182IJ24_ANOAO</name>
<evidence type="ECO:0000313" key="1">
    <source>
        <dbReference type="EnsemblMetazoa" id="AATE000076-PA.1"/>
    </source>
</evidence>
<protein>
    <submittedName>
        <fullName evidence="1">Uncharacterized protein</fullName>
    </submittedName>
</protein>
<accession>A0A182IJ24</accession>
<dbReference type="EnsemblMetazoa" id="AATE000076-RA">
    <property type="protein sequence ID" value="AATE000076-PA.1"/>
    <property type="gene ID" value="AATE000076"/>
</dbReference>
<sequence>MDHIGAVRRRSSLFSSTPVSGSVSTSSEQLKYEKQLRLEIKQWNDLLRAKYRDLQQMRAASAVVDQSVLTEEQKRYLADGPTVESYLAETEAFDNALTAYIERKSFLLQRNAHIVHEAKVLVELKLKDSIANDLLANDFLNS</sequence>
<proteinExistence type="predicted"/>
<dbReference type="AlphaFoldDB" id="A0A182IJ24"/>
<organism evidence="1">
    <name type="scientific">Anopheles atroparvus</name>
    <name type="common">European mosquito</name>
    <dbReference type="NCBI Taxonomy" id="41427"/>
    <lineage>
        <taxon>Eukaryota</taxon>
        <taxon>Metazoa</taxon>
        <taxon>Ecdysozoa</taxon>
        <taxon>Arthropoda</taxon>
        <taxon>Hexapoda</taxon>
        <taxon>Insecta</taxon>
        <taxon>Pterygota</taxon>
        <taxon>Neoptera</taxon>
        <taxon>Endopterygota</taxon>
        <taxon>Diptera</taxon>
        <taxon>Nematocera</taxon>
        <taxon>Culicoidea</taxon>
        <taxon>Culicidae</taxon>
        <taxon>Anophelinae</taxon>
        <taxon>Anopheles</taxon>
    </lineage>
</organism>